<feature type="transmembrane region" description="Helical" evidence="1">
    <location>
        <begin position="172"/>
        <end position="196"/>
    </location>
</feature>
<sequence>MPDRYKETSSHIQSNVSSISKKWFKLSLGSLILAGLLSGAFLIGRAPFISELISNTEWIRRLLVVHVNLALLVWVYAFICSLFVLIPSTWENDTSFDVAFLISLFGSGLLVSMIFVPGAKPIMTDYIPLLDHAFFIFSLLLIAFGVILTVFSPKLLSTSAIGNRSPLGKASVAGLQATGILLFLSLLTFLMSWWMTPAMDDSKRYYELVVWGGGHLLQFVNMAALSSIWLMLGKKVLGETILSYKWAIILFGAFILPTLFAPMLLANGTTDPMYTRGFTFYMEWGIFPVITIFILIITVKFFRKINRGNFSKSQLSNPYFTGLSVSISFIVIGFIMGGFIDGANVLIPAHYHAALGGITIGFMSMAYLLMEFYGYEYSIRLKKYAAIQPMLFGAGQFIFVVGFAYAGSYGLARKTFGADQNIDSIEIYMGLIVAALGGLAAIFGGLFFFWIIFKIWTMKRNNKSILT</sequence>
<feature type="transmembrane region" description="Helical" evidence="1">
    <location>
        <begin position="23"/>
        <end position="43"/>
    </location>
</feature>
<dbReference type="InterPro" id="IPR036927">
    <property type="entry name" value="Cyt_c_oxase-like_su1_sf"/>
</dbReference>
<feature type="transmembrane region" description="Helical" evidence="1">
    <location>
        <begin position="319"/>
        <end position="340"/>
    </location>
</feature>
<dbReference type="GO" id="GO:0016020">
    <property type="term" value="C:membrane"/>
    <property type="evidence" value="ECO:0007669"/>
    <property type="project" value="InterPro"/>
</dbReference>
<dbReference type="RefSeq" id="WP_142715691.1">
    <property type="nucleotide sequence ID" value="NZ_FXTH01000018.1"/>
</dbReference>
<dbReference type="GO" id="GO:0020037">
    <property type="term" value="F:heme binding"/>
    <property type="evidence" value="ECO:0007669"/>
    <property type="project" value="InterPro"/>
</dbReference>
<accession>A0A521ES03</accession>
<feature type="transmembrane region" description="Helical" evidence="1">
    <location>
        <begin position="427"/>
        <end position="453"/>
    </location>
</feature>
<dbReference type="AlphaFoldDB" id="A0A521ES03"/>
<feature type="transmembrane region" description="Helical" evidence="1">
    <location>
        <begin position="63"/>
        <end position="86"/>
    </location>
</feature>
<feature type="transmembrane region" description="Helical" evidence="1">
    <location>
        <begin position="352"/>
        <end position="373"/>
    </location>
</feature>
<dbReference type="OrthoDB" id="11275at2"/>
<feature type="transmembrane region" description="Helical" evidence="1">
    <location>
        <begin position="244"/>
        <end position="266"/>
    </location>
</feature>
<evidence type="ECO:0000313" key="3">
    <source>
        <dbReference type="Proteomes" id="UP000317593"/>
    </source>
</evidence>
<dbReference type="GO" id="GO:0009060">
    <property type="term" value="P:aerobic respiration"/>
    <property type="evidence" value="ECO:0007669"/>
    <property type="project" value="InterPro"/>
</dbReference>
<dbReference type="SUPFAM" id="SSF81442">
    <property type="entry name" value="Cytochrome c oxidase subunit I-like"/>
    <property type="match status" value="1"/>
</dbReference>
<dbReference type="GO" id="GO:0004129">
    <property type="term" value="F:cytochrome-c oxidase activity"/>
    <property type="evidence" value="ECO:0007669"/>
    <property type="project" value="InterPro"/>
</dbReference>
<keyword evidence="1" id="KW-0812">Transmembrane</keyword>
<keyword evidence="1" id="KW-0472">Membrane</keyword>
<feature type="transmembrane region" description="Helical" evidence="1">
    <location>
        <begin position="278"/>
        <end position="299"/>
    </location>
</feature>
<dbReference type="InterPro" id="IPR000883">
    <property type="entry name" value="Cyt_C_Oxase_1"/>
</dbReference>
<protein>
    <submittedName>
        <fullName evidence="2">Heme/copper-type cytochrome/quinol oxidase, subunit 1</fullName>
    </submittedName>
</protein>
<keyword evidence="1" id="KW-1133">Transmembrane helix</keyword>
<proteinExistence type="predicted"/>
<name>A0A521ES03_9BACT</name>
<organism evidence="2 3">
    <name type="scientific">Fodinibius sediminis</name>
    <dbReference type="NCBI Taxonomy" id="1214077"/>
    <lineage>
        <taxon>Bacteria</taxon>
        <taxon>Pseudomonadati</taxon>
        <taxon>Balneolota</taxon>
        <taxon>Balneolia</taxon>
        <taxon>Balneolales</taxon>
        <taxon>Balneolaceae</taxon>
        <taxon>Fodinibius</taxon>
    </lineage>
</organism>
<feature type="transmembrane region" description="Helical" evidence="1">
    <location>
        <begin position="208"/>
        <end position="232"/>
    </location>
</feature>
<feature type="transmembrane region" description="Helical" evidence="1">
    <location>
        <begin position="129"/>
        <end position="151"/>
    </location>
</feature>
<dbReference type="Pfam" id="PF00115">
    <property type="entry name" value="COX1"/>
    <property type="match status" value="1"/>
</dbReference>
<evidence type="ECO:0000313" key="2">
    <source>
        <dbReference type="EMBL" id="SMO86201.1"/>
    </source>
</evidence>
<dbReference type="EMBL" id="FXTH01000018">
    <property type="protein sequence ID" value="SMO86201.1"/>
    <property type="molecule type" value="Genomic_DNA"/>
</dbReference>
<feature type="transmembrane region" description="Helical" evidence="1">
    <location>
        <begin position="98"/>
        <end position="117"/>
    </location>
</feature>
<feature type="transmembrane region" description="Helical" evidence="1">
    <location>
        <begin position="385"/>
        <end position="407"/>
    </location>
</feature>
<evidence type="ECO:0000256" key="1">
    <source>
        <dbReference type="SAM" id="Phobius"/>
    </source>
</evidence>
<gene>
    <name evidence="2" type="ORF">SAMN06265218_11833</name>
</gene>
<keyword evidence="3" id="KW-1185">Reference proteome</keyword>
<reference evidence="2 3" key="1">
    <citation type="submission" date="2017-05" db="EMBL/GenBank/DDBJ databases">
        <authorList>
            <person name="Varghese N."/>
            <person name="Submissions S."/>
        </authorList>
    </citation>
    <scope>NUCLEOTIDE SEQUENCE [LARGE SCALE GENOMIC DNA]</scope>
    <source>
        <strain evidence="2 3">DSM 21194</strain>
    </source>
</reference>
<dbReference type="Gene3D" id="1.20.210.10">
    <property type="entry name" value="Cytochrome c oxidase-like, subunit I domain"/>
    <property type="match status" value="1"/>
</dbReference>
<dbReference type="Proteomes" id="UP000317593">
    <property type="component" value="Unassembled WGS sequence"/>
</dbReference>